<dbReference type="InterPro" id="IPR042235">
    <property type="entry name" value="ZP-C_dom"/>
</dbReference>
<dbReference type="InterPro" id="IPR001507">
    <property type="entry name" value="ZP_dom"/>
</dbReference>
<sequence>MTITTTKAWMMVVVMAVVVVIDGTKALDIPSTIGNDFVFGIPSDYVYRRSSSKRVFLSSHSGQTVTATIVTSGSNFRHVVEVPGDRELRVDLPSSLTSRGTGLKQNVVGIRADGDLSVHVQIEAGVNSGAFTPLPTGSLGNDYIVGIYEPLTLKHTKYKAGFTVTATETGALLQIRFSQIVAFGHVLYGPHDVFKFQLGAFESLQIMSDKDLTGSRIKSDQPVAVVTGSECSRVPKGIKYCDYLFEQMPPVHTLGKQFIVAPFKDRESSYVLRIVAPFNDTNIIFSSPHANDVHLNENQHHEFIFTRHVELSFRSTEPVLVLQFMKGFQSGDFVGDPSMVVIPPVEQFIVGDLSLTSMDNDHVTVMVTNSNISLSGLRVNGNLVGRDSPDWRVIVEDDVSSVLHGTLQSGRHTIGHTDPQARFLVIGYGTGYLSGRAFPVAYYLKRLYVPSTEPLFIPPTGYEVQCYNSSMSITLDTSVFLVHGPDDVTLNDPSCKHVIIQEGIIMLTTPFDSCDTRVQEQGNSVTFSNTLRFADHVITPDSPLRYLSFKCESDQAGISGISPLTGGRREPSALVLSDAVLGDLSLSLVQYMDDAFGSSSSNASSGTDLFGTWMEGVQPGQNVFAVNLTSSVDANVFVDSCWTTPGPDAQDQDTTSLIQDGCEIDDTIHIGASADDPRFRPIAVDAFSPIGEYNEVFMHCRVQVCRGQESAAHCWQECRREPRNRRHIRGVREMYTISTGPIKVK</sequence>
<dbReference type="PROSITE" id="PS51034">
    <property type="entry name" value="ZP_2"/>
    <property type="match status" value="1"/>
</dbReference>
<dbReference type="InterPro" id="IPR055355">
    <property type="entry name" value="ZP-C"/>
</dbReference>
<evidence type="ECO:0000256" key="1">
    <source>
        <dbReference type="ARBA" id="ARBA00023157"/>
    </source>
</evidence>
<dbReference type="EnsemblMetazoa" id="XM_030982081">
    <property type="protein sequence ID" value="XP_030837941"/>
    <property type="gene ID" value="LOC115922697"/>
</dbReference>
<dbReference type="KEGG" id="spu:115922697"/>
<dbReference type="Pfam" id="PF00100">
    <property type="entry name" value="Zona_pellucida"/>
    <property type="match status" value="1"/>
</dbReference>
<dbReference type="Gene3D" id="2.60.40.4100">
    <property type="entry name" value="Zona pellucida, ZP-C domain"/>
    <property type="match status" value="1"/>
</dbReference>
<dbReference type="PANTHER" id="PTHR46534">
    <property type="entry name" value="IGGFC_BINDING DOMAIN-CONTAINING PROTEIN"/>
    <property type="match status" value="1"/>
</dbReference>
<dbReference type="Gene3D" id="2.60.40.3210">
    <property type="entry name" value="Zona pellucida, ZP-N domain"/>
    <property type="match status" value="1"/>
</dbReference>
<feature type="chain" id="PRO_5029694470" description="ZP domain-containing protein" evidence="3">
    <location>
        <begin position="27"/>
        <end position="745"/>
    </location>
</feature>
<accession>A0A7M7NKQ5</accession>
<evidence type="ECO:0000256" key="3">
    <source>
        <dbReference type="SAM" id="SignalP"/>
    </source>
</evidence>
<dbReference type="PANTHER" id="PTHR46534:SF1">
    <property type="entry name" value="IGGFC-BINDING PROTEIN N-TERMINAL DOMAIN-CONTAINING PROTEIN"/>
    <property type="match status" value="1"/>
</dbReference>
<dbReference type="Pfam" id="PF17517">
    <property type="entry name" value="IgGFc_binding"/>
    <property type="match status" value="1"/>
</dbReference>
<dbReference type="SMART" id="SM00241">
    <property type="entry name" value="ZP"/>
    <property type="match status" value="1"/>
</dbReference>
<reference evidence="5" key="2">
    <citation type="submission" date="2021-01" db="UniProtKB">
        <authorList>
            <consortium name="EnsemblMetazoa"/>
        </authorList>
    </citation>
    <scope>IDENTIFICATION</scope>
</reference>
<dbReference type="RefSeq" id="XP_030837941.1">
    <property type="nucleotide sequence ID" value="XM_030982081.1"/>
</dbReference>
<keyword evidence="1" id="KW-1015">Disulfide bond</keyword>
<dbReference type="InterPro" id="IPR055356">
    <property type="entry name" value="ZP-N"/>
</dbReference>
<dbReference type="OrthoDB" id="10063988at2759"/>
<organism evidence="5 6">
    <name type="scientific">Strongylocentrotus purpuratus</name>
    <name type="common">Purple sea urchin</name>
    <dbReference type="NCBI Taxonomy" id="7668"/>
    <lineage>
        <taxon>Eukaryota</taxon>
        <taxon>Metazoa</taxon>
        <taxon>Echinodermata</taxon>
        <taxon>Eleutherozoa</taxon>
        <taxon>Echinozoa</taxon>
        <taxon>Echinoidea</taxon>
        <taxon>Euechinoidea</taxon>
        <taxon>Echinacea</taxon>
        <taxon>Camarodonta</taxon>
        <taxon>Echinidea</taxon>
        <taxon>Strongylocentrotidae</taxon>
        <taxon>Strongylocentrotus</taxon>
    </lineage>
</organism>
<dbReference type="PRINTS" id="PR00023">
    <property type="entry name" value="ZPELLUCIDA"/>
</dbReference>
<dbReference type="InterPro" id="IPR048290">
    <property type="entry name" value="ZP_chr"/>
</dbReference>
<evidence type="ECO:0000259" key="4">
    <source>
        <dbReference type="PROSITE" id="PS51034"/>
    </source>
</evidence>
<dbReference type="InterPro" id="IPR035234">
    <property type="entry name" value="IgGFc-bd_N"/>
</dbReference>
<protein>
    <recommendedName>
        <fullName evidence="4">ZP domain-containing protein</fullName>
    </recommendedName>
</protein>
<dbReference type="InParanoid" id="A0A7M7NKQ5"/>
<name>A0A7M7NKQ5_STRPU</name>
<evidence type="ECO:0000313" key="5">
    <source>
        <dbReference type="EnsemblMetazoa" id="XP_030837941"/>
    </source>
</evidence>
<dbReference type="Proteomes" id="UP000007110">
    <property type="component" value="Unassembled WGS sequence"/>
</dbReference>
<dbReference type="GeneID" id="115922697"/>
<keyword evidence="3" id="KW-0732">Signal</keyword>
<dbReference type="OMA" id="RGHYNIS"/>
<keyword evidence="2" id="KW-0325">Glycoprotein</keyword>
<evidence type="ECO:0000313" key="6">
    <source>
        <dbReference type="Proteomes" id="UP000007110"/>
    </source>
</evidence>
<dbReference type="AlphaFoldDB" id="A0A7M7NKQ5"/>
<evidence type="ECO:0000256" key="2">
    <source>
        <dbReference type="ARBA" id="ARBA00023180"/>
    </source>
</evidence>
<feature type="signal peptide" evidence="3">
    <location>
        <begin position="1"/>
        <end position="26"/>
    </location>
</feature>
<dbReference type="Pfam" id="PF23344">
    <property type="entry name" value="ZP-N"/>
    <property type="match status" value="1"/>
</dbReference>
<keyword evidence="6" id="KW-1185">Reference proteome</keyword>
<reference evidence="6" key="1">
    <citation type="submission" date="2015-02" db="EMBL/GenBank/DDBJ databases">
        <title>Genome sequencing for Strongylocentrotus purpuratus.</title>
        <authorList>
            <person name="Murali S."/>
            <person name="Liu Y."/>
            <person name="Vee V."/>
            <person name="English A."/>
            <person name="Wang M."/>
            <person name="Skinner E."/>
            <person name="Han Y."/>
            <person name="Muzny D.M."/>
            <person name="Worley K.C."/>
            <person name="Gibbs R.A."/>
        </authorList>
    </citation>
    <scope>NUCLEOTIDE SEQUENCE</scope>
</reference>
<feature type="domain" description="ZP" evidence="4">
    <location>
        <begin position="465"/>
        <end position="721"/>
    </location>
</feature>
<proteinExistence type="predicted"/>